<comment type="subcellular location">
    <subcellularLocation>
        <location evidence="1">Nucleus</location>
    </subcellularLocation>
</comment>
<dbReference type="CDD" id="cd00018">
    <property type="entry name" value="AP2"/>
    <property type="match status" value="1"/>
</dbReference>
<dbReference type="PRINTS" id="PR00367">
    <property type="entry name" value="ETHRSPELEMNT"/>
</dbReference>
<dbReference type="SUPFAM" id="SSF54171">
    <property type="entry name" value="DNA-binding domain"/>
    <property type="match status" value="1"/>
</dbReference>
<keyword evidence="4" id="KW-0238">DNA-binding</keyword>
<evidence type="ECO:0000256" key="9">
    <source>
        <dbReference type="SAM" id="MobiDB-lite"/>
    </source>
</evidence>
<dbReference type="Gene3D" id="3.30.730.10">
    <property type="entry name" value="AP2/ERF domain"/>
    <property type="match status" value="1"/>
</dbReference>
<evidence type="ECO:0000256" key="4">
    <source>
        <dbReference type="ARBA" id="ARBA00023125"/>
    </source>
</evidence>
<reference evidence="12" key="1">
    <citation type="journal article" date="2020" name="Nat. Commun.">
        <title>Genome assembly of wild tea tree DASZ reveals pedigree and selection history of tea varieties.</title>
        <authorList>
            <person name="Zhang W."/>
            <person name="Zhang Y."/>
            <person name="Qiu H."/>
            <person name="Guo Y."/>
            <person name="Wan H."/>
            <person name="Zhang X."/>
            <person name="Scossa F."/>
            <person name="Alseekh S."/>
            <person name="Zhang Q."/>
            <person name="Wang P."/>
            <person name="Xu L."/>
            <person name="Schmidt M.H."/>
            <person name="Jia X."/>
            <person name="Li D."/>
            <person name="Zhu A."/>
            <person name="Guo F."/>
            <person name="Chen W."/>
            <person name="Ni D."/>
            <person name="Usadel B."/>
            <person name="Fernie A.R."/>
            <person name="Wen W."/>
        </authorList>
    </citation>
    <scope>NUCLEOTIDE SEQUENCE [LARGE SCALE GENOMIC DNA]</scope>
    <source>
        <strain evidence="12">cv. G240</strain>
    </source>
</reference>
<keyword evidence="12" id="KW-1185">Reference proteome</keyword>
<evidence type="ECO:0000256" key="8">
    <source>
        <dbReference type="ARBA" id="ARBA00024343"/>
    </source>
</evidence>
<keyword evidence="2" id="KW-0611">Plant defense</keyword>
<feature type="domain" description="AP2/ERF" evidence="10">
    <location>
        <begin position="98"/>
        <end position="155"/>
    </location>
</feature>
<evidence type="ECO:0000256" key="5">
    <source>
        <dbReference type="ARBA" id="ARBA00023159"/>
    </source>
</evidence>
<dbReference type="GO" id="GO:0003677">
    <property type="term" value="F:DNA binding"/>
    <property type="evidence" value="ECO:0007669"/>
    <property type="project" value="UniProtKB-KW"/>
</dbReference>
<feature type="compositionally biased region" description="Basic and acidic residues" evidence="9">
    <location>
        <begin position="61"/>
        <end position="97"/>
    </location>
</feature>
<dbReference type="EMBL" id="JACBKZ010000004">
    <property type="protein sequence ID" value="KAF5952885.1"/>
    <property type="molecule type" value="Genomic_DNA"/>
</dbReference>
<feature type="region of interest" description="Disordered" evidence="9">
    <location>
        <begin position="1"/>
        <end position="100"/>
    </location>
</feature>
<dbReference type="InterPro" id="IPR001471">
    <property type="entry name" value="AP2/ERF_dom"/>
</dbReference>
<gene>
    <name evidence="11" type="ORF">HYC85_010829</name>
</gene>
<dbReference type="InterPro" id="IPR016177">
    <property type="entry name" value="DNA-bd_dom_sf"/>
</dbReference>
<sequence length="272" mass="29534">MNEQINIKSLAQDYLPSSSTTTTTTTSTSSSTSSSSSSSAPFSSTLDGLNSCEGFNRSTKSLKESKAQKGLKRANEEAKNGNEHMKKHKNGGDEKHPTYRGVRLRNWGKWVSEIREPRKKSRIWLGTYPTAEMAARAHDVAALAIKGKSAYLNFPELAHELPRPATTSPKDIQAAAAKAAAATFPSEVDQAEVSQATLSSSHSSTTLSSSDDTHESLNSPSNGDDDTFFDLPDLSLDSTDRSDGYCYYASSWQLAGADTGFRLDEPLLWDCY</sequence>
<comment type="caution">
    <text evidence="11">The sequence shown here is derived from an EMBL/GenBank/DDBJ whole genome shotgun (WGS) entry which is preliminary data.</text>
</comment>
<feature type="region of interest" description="Disordered" evidence="9">
    <location>
        <begin position="192"/>
        <end position="228"/>
    </location>
</feature>
<dbReference type="Proteomes" id="UP000593564">
    <property type="component" value="Unassembled WGS sequence"/>
</dbReference>
<keyword evidence="7" id="KW-0539">Nucleus</keyword>
<feature type="compositionally biased region" description="Low complexity" evidence="9">
    <location>
        <begin position="17"/>
        <end position="39"/>
    </location>
</feature>
<accession>A0A7J7HJY4</accession>
<evidence type="ECO:0000259" key="10">
    <source>
        <dbReference type="PROSITE" id="PS51032"/>
    </source>
</evidence>
<protein>
    <recommendedName>
        <fullName evidence="10">AP2/ERF domain-containing protein</fullName>
    </recommendedName>
</protein>
<dbReference type="PROSITE" id="PS51032">
    <property type="entry name" value="AP2_ERF"/>
    <property type="match status" value="1"/>
</dbReference>
<evidence type="ECO:0000256" key="7">
    <source>
        <dbReference type="ARBA" id="ARBA00023242"/>
    </source>
</evidence>
<keyword evidence="6" id="KW-0804">Transcription</keyword>
<dbReference type="GO" id="GO:0006952">
    <property type="term" value="P:defense response"/>
    <property type="evidence" value="ECO:0007669"/>
    <property type="project" value="UniProtKB-KW"/>
</dbReference>
<keyword evidence="3" id="KW-0805">Transcription regulation</keyword>
<dbReference type="SMART" id="SM00380">
    <property type="entry name" value="AP2"/>
    <property type="match status" value="1"/>
</dbReference>
<dbReference type="InterPro" id="IPR051032">
    <property type="entry name" value="AP2/ERF_TF_ERF_subfamily"/>
</dbReference>
<dbReference type="Pfam" id="PF00847">
    <property type="entry name" value="AP2"/>
    <property type="match status" value="1"/>
</dbReference>
<evidence type="ECO:0000256" key="1">
    <source>
        <dbReference type="ARBA" id="ARBA00004123"/>
    </source>
</evidence>
<evidence type="ECO:0000313" key="12">
    <source>
        <dbReference type="Proteomes" id="UP000593564"/>
    </source>
</evidence>
<name>A0A7J7HJY4_CAMSI</name>
<evidence type="ECO:0000256" key="3">
    <source>
        <dbReference type="ARBA" id="ARBA00023015"/>
    </source>
</evidence>
<dbReference type="PANTHER" id="PTHR31985:SF130">
    <property type="entry name" value="ETHYLENE-RESPONSIVE TRANSCRIPTION FACTOR ERF034"/>
    <property type="match status" value="1"/>
</dbReference>
<reference evidence="11 12" key="2">
    <citation type="submission" date="2020-07" db="EMBL/GenBank/DDBJ databases">
        <title>Genome assembly of wild tea tree DASZ reveals pedigree and selection history of tea varieties.</title>
        <authorList>
            <person name="Zhang W."/>
        </authorList>
    </citation>
    <scope>NUCLEOTIDE SEQUENCE [LARGE SCALE GENOMIC DNA]</scope>
    <source>
        <strain evidence="12">cv. G240</strain>
        <tissue evidence="11">Leaf</tissue>
    </source>
</reference>
<organism evidence="11 12">
    <name type="scientific">Camellia sinensis</name>
    <name type="common">Tea plant</name>
    <name type="synonym">Thea sinensis</name>
    <dbReference type="NCBI Taxonomy" id="4442"/>
    <lineage>
        <taxon>Eukaryota</taxon>
        <taxon>Viridiplantae</taxon>
        <taxon>Streptophyta</taxon>
        <taxon>Embryophyta</taxon>
        <taxon>Tracheophyta</taxon>
        <taxon>Spermatophyta</taxon>
        <taxon>Magnoliopsida</taxon>
        <taxon>eudicotyledons</taxon>
        <taxon>Gunneridae</taxon>
        <taxon>Pentapetalae</taxon>
        <taxon>asterids</taxon>
        <taxon>Ericales</taxon>
        <taxon>Theaceae</taxon>
        <taxon>Camellia</taxon>
    </lineage>
</organism>
<keyword evidence="5" id="KW-0010">Activator</keyword>
<dbReference type="AlphaFoldDB" id="A0A7J7HJY4"/>
<evidence type="ECO:0000256" key="2">
    <source>
        <dbReference type="ARBA" id="ARBA00022821"/>
    </source>
</evidence>
<dbReference type="PANTHER" id="PTHR31985">
    <property type="entry name" value="ETHYLENE-RESPONSIVE TRANSCRIPTION FACTOR ERF042-RELATED"/>
    <property type="match status" value="1"/>
</dbReference>
<feature type="compositionally biased region" description="Low complexity" evidence="9">
    <location>
        <begin position="197"/>
        <end position="210"/>
    </location>
</feature>
<proteinExistence type="inferred from homology"/>
<evidence type="ECO:0000313" key="11">
    <source>
        <dbReference type="EMBL" id="KAF5952885.1"/>
    </source>
</evidence>
<comment type="similarity">
    <text evidence="8">Belongs to the AP2/ERF transcription factor family. ERF subfamily.</text>
</comment>
<dbReference type="FunFam" id="3.30.730.10:FF:000001">
    <property type="entry name" value="Ethylene-responsive transcription factor 2"/>
    <property type="match status" value="1"/>
</dbReference>
<evidence type="ECO:0000256" key="6">
    <source>
        <dbReference type="ARBA" id="ARBA00023163"/>
    </source>
</evidence>
<dbReference type="GO" id="GO:0003700">
    <property type="term" value="F:DNA-binding transcription factor activity"/>
    <property type="evidence" value="ECO:0007669"/>
    <property type="project" value="InterPro"/>
</dbReference>
<dbReference type="GO" id="GO:0005634">
    <property type="term" value="C:nucleus"/>
    <property type="evidence" value="ECO:0007669"/>
    <property type="project" value="UniProtKB-SubCell"/>
</dbReference>
<dbReference type="InterPro" id="IPR036955">
    <property type="entry name" value="AP2/ERF_dom_sf"/>
</dbReference>